<feature type="transmembrane region" description="Helical" evidence="1">
    <location>
        <begin position="203"/>
        <end position="222"/>
    </location>
</feature>
<keyword evidence="1" id="KW-0472">Membrane</keyword>
<dbReference type="EMBL" id="ML978716">
    <property type="protein sequence ID" value="KAF2088616.1"/>
    <property type="molecule type" value="Genomic_DNA"/>
</dbReference>
<gene>
    <name evidence="3" type="ORF">K490DRAFT_56011</name>
</gene>
<feature type="domain" description="CWH43-like N-terminal" evidence="2">
    <location>
        <begin position="8"/>
        <end position="217"/>
    </location>
</feature>
<proteinExistence type="predicted"/>
<feature type="transmembrane region" description="Helical" evidence="1">
    <location>
        <begin position="132"/>
        <end position="153"/>
    </location>
</feature>
<feature type="transmembrane region" description="Helical" evidence="1">
    <location>
        <begin position="165"/>
        <end position="191"/>
    </location>
</feature>
<keyword evidence="1" id="KW-0812">Transmembrane</keyword>
<dbReference type="Proteomes" id="UP000799776">
    <property type="component" value="Unassembled WGS sequence"/>
</dbReference>
<accession>A0A9P4HY47</accession>
<dbReference type="AlphaFoldDB" id="A0A9P4HY47"/>
<evidence type="ECO:0000259" key="2">
    <source>
        <dbReference type="Pfam" id="PF10277"/>
    </source>
</evidence>
<keyword evidence="4" id="KW-1185">Reference proteome</keyword>
<dbReference type="Pfam" id="PF10277">
    <property type="entry name" value="Frag1"/>
    <property type="match status" value="1"/>
</dbReference>
<feature type="transmembrane region" description="Helical" evidence="1">
    <location>
        <begin position="60"/>
        <end position="79"/>
    </location>
</feature>
<dbReference type="InterPro" id="IPR019402">
    <property type="entry name" value="CWH43_N"/>
</dbReference>
<feature type="transmembrane region" description="Helical" evidence="1">
    <location>
        <begin position="99"/>
        <end position="120"/>
    </location>
</feature>
<name>A0A9P4HY47_9PEZI</name>
<reference evidence="3" key="1">
    <citation type="journal article" date="2020" name="Stud. Mycol.">
        <title>101 Dothideomycetes genomes: a test case for predicting lifestyles and emergence of pathogens.</title>
        <authorList>
            <person name="Haridas S."/>
            <person name="Albert R."/>
            <person name="Binder M."/>
            <person name="Bloem J."/>
            <person name="Labutti K."/>
            <person name="Salamov A."/>
            <person name="Andreopoulos B."/>
            <person name="Baker S."/>
            <person name="Barry K."/>
            <person name="Bills G."/>
            <person name="Bluhm B."/>
            <person name="Cannon C."/>
            <person name="Castanera R."/>
            <person name="Culley D."/>
            <person name="Daum C."/>
            <person name="Ezra D."/>
            <person name="Gonzalez J."/>
            <person name="Henrissat B."/>
            <person name="Kuo A."/>
            <person name="Liang C."/>
            <person name="Lipzen A."/>
            <person name="Lutzoni F."/>
            <person name="Magnuson J."/>
            <person name="Mondo S."/>
            <person name="Nolan M."/>
            <person name="Ohm R."/>
            <person name="Pangilinan J."/>
            <person name="Park H.-J."/>
            <person name="Ramirez L."/>
            <person name="Alfaro M."/>
            <person name="Sun H."/>
            <person name="Tritt A."/>
            <person name="Yoshinaga Y."/>
            <person name="Zwiers L.-H."/>
            <person name="Turgeon B."/>
            <person name="Goodwin S."/>
            <person name="Spatafora J."/>
            <person name="Crous P."/>
            <person name="Grigoriev I."/>
        </authorList>
    </citation>
    <scope>NUCLEOTIDE SEQUENCE</scope>
    <source>
        <strain evidence="3">CBS 121410</strain>
    </source>
</reference>
<feature type="transmembrane region" description="Helical" evidence="1">
    <location>
        <begin position="9"/>
        <end position="32"/>
    </location>
</feature>
<protein>
    <recommendedName>
        <fullName evidence="2">CWH43-like N-terminal domain-containing protein</fullName>
    </recommendedName>
</protein>
<evidence type="ECO:0000313" key="4">
    <source>
        <dbReference type="Proteomes" id="UP000799776"/>
    </source>
</evidence>
<organism evidence="3 4">
    <name type="scientific">Saccharata proteae CBS 121410</name>
    <dbReference type="NCBI Taxonomy" id="1314787"/>
    <lineage>
        <taxon>Eukaryota</taxon>
        <taxon>Fungi</taxon>
        <taxon>Dikarya</taxon>
        <taxon>Ascomycota</taxon>
        <taxon>Pezizomycotina</taxon>
        <taxon>Dothideomycetes</taxon>
        <taxon>Dothideomycetes incertae sedis</taxon>
        <taxon>Botryosphaeriales</taxon>
        <taxon>Saccharataceae</taxon>
        <taxon>Saccharata</taxon>
    </lineage>
</organism>
<dbReference type="OrthoDB" id="10032492at2759"/>
<evidence type="ECO:0000256" key="1">
    <source>
        <dbReference type="SAM" id="Phobius"/>
    </source>
</evidence>
<keyword evidence="1" id="KW-1133">Transmembrane helix</keyword>
<comment type="caution">
    <text evidence="3">The sequence shown here is derived from an EMBL/GenBank/DDBJ whole genome shotgun (WGS) entry which is preliminary data.</text>
</comment>
<evidence type="ECO:0000313" key="3">
    <source>
        <dbReference type="EMBL" id="KAF2088616.1"/>
    </source>
</evidence>
<sequence>MKVPLHRLWLFPFVGSVAWFVTLFVLLVTWVARGMPRYPGQTNPYVAFISDIAAFELKPVFLVGGCITAIGFIGTVSAVHFSRYDRRMYGINDVWWKRWLSALATVSGVAAGTGLILLAVMDTWRFHKAHRYLLLVCFAGLALSAISTTIVYFDQTRKPSPFRLLRIYCSASAIIVLIEVGLGVAFVALMYTGYWRLSGILEWTMAFVGSFYVMAFVGFVAVPPEGIDERERDPLLREPAGSTGY</sequence>